<protein>
    <submittedName>
        <fullName evidence="1">Unannotated protein</fullName>
    </submittedName>
</protein>
<proteinExistence type="predicted"/>
<evidence type="ECO:0000313" key="1">
    <source>
        <dbReference type="EMBL" id="CAB4940644.1"/>
    </source>
</evidence>
<accession>A0A6J7JDD2</accession>
<organism evidence="1">
    <name type="scientific">freshwater metagenome</name>
    <dbReference type="NCBI Taxonomy" id="449393"/>
    <lineage>
        <taxon>unclassified sequences</taxon>
        <taxon>metagenomes</taxon>
        <taxon>ecological metagenomes</taxon>
    </lineage>
</organism>
<reference evidence="1" key="1">
    <citation type="submission" date="2020-05" db="EMBL/GenBank/DDBJ databases">
        <authorList>
            <person name="Chiriac C."/>
            <person name="Salcher M."/>
            <person name="Ghai R."/>
            <person name="Kavagutti S V."/>
        </authorList>
    </citation>
    <scope>NUCLEOTIDE SEQUENCE</scope>
</reference>
<dbReference type="AlphaFoldDB" id="A0A6J7JDD2"/>
<sequence length="107" mass="12316">MQFVFHAQKTSSFFFGELVNGNAGPERQHIGDRFFINLVEEIDAGVLHFLLFGFLLREQFLFAIAQATSFFELLRLDGFLLFGNNRGDFVFKFLEIGRCFHALDAQT</sequence>
<dbReference type="EMBL" id="CAFBNA010000102">
    <property type="protein sequence ID" value="CAB4940644.1"/>
    <property type="molecule type" value="Genomic_DNA"/>
</dbReference>
<name>A0A6J7JDD2_9ZZZZ</name>
<gene>
    <name evidence="1" type="ORF">UFOPK3708_01430</name>
</gene>